<dbReference type="Proteomes" id="UP000324176">
    <property type="component" value="Unassembled WGS sequence"/>
</dbReference>
<dbReference type="EMBL" id="VNHT01000090">
    <property type="protein sequence ID" value="TYP74180.1"/>
    <property type="molecule type" value="Genomic_DNA"/>
</dbReference>
<reference evidence="2 3" key="1">
    <citation type="submission" date="2019-07" db="EMBL/GenBank/DDBJ databases">
        <title>Active sludge and wastewater microbial communities from Klosterneuburg, Austria.</title>
        <authorList>
            <person name="Wagner M."/>
        </authorList>
    </citation>
    <scope>NUCLEOTIDE SEQUENCE [LARGE SCALE GENOMIC DNA]</scope>
    <source>
        <strain evidence="2 3">Nm2</strain>
    </source>
</reference>
<proteinExistence type="predicted"/>
<evidence type="ECO:0000259" key="1">
    <source>
        <dbReference type="Pfam" id="PF08346"/>
    </source>
</evidence>
<dbReference type="AlphaFoldDB" id="A0A5D3Y9W1"/>
<gene>
    <name evidence="2" type="ORF">BCL69_109010</name>
</gene>
<dbReference type="PANTHER" id="PTHR36180:SF1">
    <property type="entry name" value="ANTA_ANTB ANTIREPRESSOR DOMAIN-CONTAINING PROTEIN"/>
    <property type="match status" value="1"/>
</dbReference>
<sequence>MMLLTPLTSQAYPGIHGSIKFRVACWITVSGTPYSFSASMKRAIDMPEYRYSSLRNPSLMYDFSIAWYSVNPLSSAIFFIESSTSAGTLIVIDTIGRFSCKDSLEDSGNIMLPFLWLYVAYSNFYRKYKKLYLNLNETKEVKYKTFHQLHNEKFKDLTTAAIQAYPFHTTEKNVVWIAVLNEAAKDISRAYQAVRLFLCLSASVYGRAEQGPQGRWCLTSTATCSVPPTMIAVVVGGSLNELEAHIMTATDLVPVFTGTIQHQSVQLCNARDLHKFLESQRQFANWIKERIEQYGFTEGEDFLTILLKTSKGTKGGRPTTEYHLTLDMAKELAMVENNEKGRQIRRYFISLERSNKPALPDQSAQAEQLAKQIEERLLKSLPVAHKLINPPVWTRPAPSCGEGNDRNIEVAKKLITELKGWANTLPHDVGSPLWDALDDLSKLLVTGWTEVDEALLHISVGANYLKRWMGRGK</sequence>
<evidence type="ECO:0000313" key="3">
    <source>
        <dbReference type="Proteomes" id="UP000324176"/>
    </source>
</evidence>
<organism evidence="2 3">
    <name type="scientific">Nitrosomonas communis</name>
    <dbReference type="NCBI Taxonomy" id="44574"/>
    <lineage>
        <taxon>Bacteria</taxon>
        <taxon>Pseudomonadati</taxon>
        <taxon>Pseudomonadota</taxon>
        <taxon>Betaproteobacteria</taxon>
        <taxon>Nitrosomonadales</taxon>
        <taxon>Nitrosomonadaceae</taxon>
        <taxon>Nitrosomonas</taxon>
    </lineage>
</organism>
<dbReference type="InterPro" id="IPR013557">
    <property type="entry name" value="AntA/B_antirep"/>
</dbReference>
<dbReference type="PANTHER" id="PTHR36180">
    <property type="entry name" value="DNA-BINDING PROTEIN-RELATED-RELATED"/>
    <property type="match status" value="1"/>
</dbReference>
<accession>A0A5D3Y9W1</accession>
<evidence type="ECO:0000313" key="2">
    <source>
        <dbReference type="EMBL" id="TYP74180.1"/>
    </source>
</evidence>
<comment type="caution">
    <text evidence="2">The sequence shown here is derived from an EMBL/GenBank/DDBJ whole genome shotgun (WGS) entry which is preliminary data.</text>
</comment>
<protein>
    <submittedName>
        <fullName evidence="2">Phage anti-repressor protein</fullName>
    </submittedName>
</protein>
<dbReference type="Pfam" id="PF08346">
    <property type="entry name" value="AntA"/>
    <property type="match status" value="1"/>
</dbReference>
<name>A0A5D3Y9W1_9PROT</name>
<feature type="domain" description="AntA/AntB antirepressor" evidence="1">
    <location>
        <begin position="268"/>
        <end position="338"/>
    </location>
</feature>